<proteinExistence type="predicted"/>
<sequence length="600" mass="67493">MRSLRNLSLKTQIVVAVCFVNLAVIVLVSYGNYHWYSTQLTDQTMEQTQQVIEQAGSNINTYINELYRLTLTPYYNDELLHVLGQTASSAQQQLEFNRVVEGFLSSVMSLPRSEILRVYIMNDNALYSYTRTPYEMAEYSSYLESDWYKQACATTDPLLLPPRLERVYGDNLTPIFSVVRQLRSKEDNNITLGVVKVDADYTGIRSICDKVDLNAGGSLLIVNEQNQILYSSGALLQEVDAEDVQKIVAYTEDDLFASDQGNYIVNRFVLPDCGITLLAVHSYAALMRPLQENLLKTVLLALGSMLFAAVLIVFVVARFLRPLFDIIRLMHAVEGGDLQVRAQVHSHNEIGYLAESFNDMAGALSSMIQRNTLLAQEVYRAQYLSKEAQYNSLCSQIKPHFLYNVLNTISLLIKCGEYKTAIRSVEDLSYYLGGIMNVDQDITIRRELNICQAYLDLIQLRYQDRLTYSIRVDEALLDRKIPSLTLQPLIENAVKYACEPRRQATRIDVASQWEANALRLCVTDNGPGIDEATLEKIRRSMQEPDDAPGSGDGGKGSIGIINIYKRLRLRYGKSAALLIDTSPQGTTVSLLIPLPCEGEP</sequence>
<evidence type="ECO:0000313" key="11">
    <source>
        <dbReference type="EMBL" id="MST92867.1"/>
    </source>
</evidence>
<name>A0A6I2U561_9FIRM</name>
<dbReference type="Gene3D" id="3.30.565.10">
    <property type="entry name" value="Histidine kinase-like ATPase, C-terminal domain"/>
    <property type="match status" value="1"/>
</dbReference>
<reference evidence="11 12" key="1">
    <citation type="submission" date="2019-08" db="EMBL/GenBank/DDBJ databases">
        <title>In-depth cultivation of the pig gut microbiome towards novel bacterial diversity and tailored functional studies.</title>
        <authorList>
            <person name="Wylensek D."/>
            <person name="Hitch T.C.A."/>
            <person name="Clavel T."/>
        </authorList>
    </citation>
    <scope>NUCLEOTIDE SEQUENCE [LARGE SCALE GENOMIC DNA]</scope>
    <source>
        <strain evidence="11 12">WCA3-601-WT-6J</strain>
    </source>
</reference>
<feature type="transmembrane region" description="Helical" evidence="9">
    <location>
        <begin position="12"/>
        <end position="36"/>
    </location>
</feature>
<keyword evidence="5 9" id="KW-0812">Transmembrane</keyword>
<dbReference type="PROSITE" id="PS50885">
    <property type="entry name" value="HAMP"/>
    <property type="match status" value="1"/>
</dbReference>
<dbReference type="Pfam" id="PF02518">
    <property type="entry name" value="HATPase_c"/>
    <property type="match status" value="1"/>
</dbReference>
<dbReference type="InterPro" id="IPR010559">
    <property type="entry name" value="Sig_transdc_His_kin_internal"/>
</dbReference>
<comment type="subcellular location">
    <subcellularLocation>
        <location evidence="1">Cell membrane</location>
        <topology evidence="1">Multi-pass membrane protein</topology>
    </subcellularLocation>
</comment>
<evidence type="ECO:0000256" key="4">
    <source>
        <dbReference type="ARBA" id="ARBA00022679"/>
    </source>
</evidence>
<keyword evidence="8 9" id="KW-0472">Membrane</keyword>
<dbReference type="InterPro" id="IPR003594">
    <property type="entry name" value="HATPase_dom"/>
</dbReference>
<dbReference type="InterPro" id="IPR003660">
    <property type="entry name" value="HAMP_dom"/>
</dbReference>
<accession>A0A6I2U561</accession>
<dbReference type="InterPro" id="IPR036890">
    <property type="entry name" value="HATPase_C_sf"/>
</dbReference>
<dbReference type="EMBL" id="VUNJ01000015">
    <property type="protein sequence ID" value="MST92867.1"/>
    <property type="molecule type" value="Genomic_DNA"/>
</dbReference>
<dbReference type="AlphaFoldDB" id="A0A6I2U561"/>
<evidence type="ECO:0000256" key="7">
    <source>
        <dbReference type="ARBA" id="ARBA00022989"/>
    </source>
</evidence>
<dbReference type="SUPFAM" id="SSF158472">
    <property type="entry name" value="HAMP domain-like"/>
    <property type="match status" value="1"/>
</dbReference>
<keyword evidence="3" id="KW-0597">Phosphoprotein</keyword>
<evidence type="ECO:0000313" key="12">
    <source>
        <dbReference type="Proteomes" id="UP000431913"/>
    </source>
</evidence>
<feature type="transmembrane region" description="Helical" evidence="9">
    <location>
        <begin position="268"/>
        <end position="286"/>
    </location>
</feature>
<evidence type="ECO:0000256" key="3">
    <source>
        <dbReference type="ARBA" id="ARBA00022553"/>
    </source>
</evidence>
<keyword evidence="7 9" id="KW-1133">Transmembrane helix</keyword>
<dbReference type="Pfam" id="PF02743">
    <property type="entry name" value="dCache_1"/>
    <property type="match status" value="1"/>
</dbReference>
<organism evidence="11 12">
    <name type="scientific">Ruthenibacterium lactatiformans</name>
    <dbReference type="NCBI Taxonomy" id="1550024"/>
    <lineage>
        <taxon>Bacteria</taxon>
        <taxon>Bacillati</taxon>
        <taxon>Bacillota</taxon>
        <taxon>Clostridia</taxon>
        <taxon>Eubacteriales</taxon>
        <taxon>Oscillospiraceae</taxon>
        <taxon>Ruthenibacterium</taxon>
    </lineage>
</organism>
<evidence type="ECO:0000259" key="10">
    <source>
        <dbReference type="PROSITE" id="PS50885"/>
    </source>
</evidence>
<protein>
    <submittedName>
        <fullName evidence="11">Sensor histidine kinase</fullName>
    </submittedName>
</protein>
<evidence type="ECO:0000256" key="6">
    <source>
        <dbReference type="ARBA" id="ARBA00022777"/>
    </source>
</evidence>
<keyword evidence="4" id="KW-0808">Transferase</keyword>
<dbReference type="PANTHER" id="PTHR34220">
    <property type="entry name" value="SENSOR HISTIDINE KINASE YPDA"/>
    <property type="match status" value="1"/>
</dbReference>
<feature type="domain" description="HAMP" evidence="10">
    <location>
        <begin position="317"/>
        <end position="369"/>
    </location>
</feature>
<gene>
    <name evidence="11" type="ORF">FYJ76_13170</name>
</gene>
<keyword evidence="2" id="KW-1003">Cell membrane</keyword>
<dbReference type="GO" id="GO:0005886">
    <property type="term" value="C:plasma membrane"/>
    <property type="evidence" value="ECO:0007669"/>
    <property type="project" value="UniProtKB-SubCell"/>
</dbReference>
<evidence type="ECO:0000256" key="9">
    <source>
        <dbReference type="SAM" id="Phobius"/>
    </source>
</evidence>
<dbReference type="GO" id="GO:0000155">
    <property type="term" value="F:phosphorelay sensor kinase activity"/>
    <property type="evidence" value="ECO:0007669"/>
    <property type="project" value="InterPro"/>
</dbReference>
<dbReference type="Pfam" id="PF06580">
    <property type="entry name" value="His_kinase"/>
    <property type="match status" value="1"/>
</dbReference>
<feature type="transmembrane region" description="Helical" evidence="9">
    <location>
        <begin position="298"/>
        <end position="320"/>
    </location>
</feature>
<dbReference type="Pfam" id="PF00672">
    <property type="entry name" value="HAMP"/>
    <property type="match status" value="1"/>
</dbReference>
<evidence type="ECO:0000256" key="1">
    <source>
        <dbReference type="ARBA" id="ARBA00004651"/>
    </source>
</evidence>
<evidence type="ECO:0000256" key="5">
    <source>
        <dbReference type="ARBA" id="ARBA00022692"/>
    </source>
</evidence>
<dbReference type="PANTHER" id="PTHR34220:SF7">
    <property type="entry name" value="SENSOR HISTIDINE KINASE YPDA"/>
    <property type="match status" value="1"/>
</dbReference>
<evidence type="ECO:0000256" key="8">
    <source>
        <dbReference type="ARBA" id="ARBA00023136"/>
    </source>
</evidence>
<dbReference type="SUPFAM" id="SSF55874">
    <property type="entry name" value="ATPase domain of HSP90 chaperone/DNA topoisomerase II/histidine kinase"/>
    <property type="match status" value="1"/>
</dbReference>
<dbReference type="Gene3D" id="6.10.340.10">
    <property type="match status" value="1"/>
</dbReference>
<evidence type="ECO:0000256" key="2">
    <source>
        <dbReference type="ARBA" id="ARBA00022475"/>
    </source>
</evidence>
<dbReference type="InterPro" id="IPR050640">
    <property type="entry name" value="Bact_2-comp_sensor_kinase"/>
</dbReference>
<comment type="caution">
    <text evidence="11">The sequence shown here is derived from an EMBL/GenBank/DDBJ whole genome shotgun (WGS) entry which is preliminary data.</text>
</comment>
<dbReference type="Proteomes" id="UP000431913">
    <property type="component" value="Unassembled WGS sequence"/>
</dbReference>
<dbReference type="CDD" id="cd06225">
    <property type="entry name" value="HAMP"/>
    <property type="match status" value="1"/>
</dbReference>
<dbReference type="InterPro" id="IPR033479">
    <property type="entry name" value="dCache_1"/>
</dbReference>
<dbReference type="SMART" id="SM00304">
    <property type="entry name" value="HAMP"/>
    <property type="match status" value="1"/>
</dbReference>
<dbReference type="RefSeq" id="WP_154523376.1">
    <property type="nucleotide sequence ID" value="NZ_JAETPD010000035.1"/>
</dbReference>
<keyword evidence="6 11" id="KW-0418">Kinase</keyword>